<feature type="region of interest" description="Disordered" evidence="4">
    <location>
        <begin position="260"/>
        <end position="306"/>
    </location>
</feature>
<dbReference type="SUPFAM" id="SSF53613">
    <property type="entry name" value="Ribokinase-like"/>
    <property type="match status" value="2"/>
</dbReference>
<dbReference type="GO" id="GO:0016301">
    <property type="term" value="F:kinase activity"/>
    <property type="evidence" value="ECO:0007669"/>
    <property type="project" value="UniProtKB-KW"/>
</dbReference>
<evidence type="ECO:0000256" key="1">
    <source>
        <dbReference type="ARBA" id="ARBA00022679"/>
    </source>
</evidence>
<feature type="non-terminal residue" evidence="6">
    <location>
        <position position="1"/>
    </location>
</feature>
<name>A0AAD3HPY8_9CHLO</name>
<dbReference type="GO" id="GO:0016798">
    <property type="term" value="F:hydrolase activity, acting on glycosyl bonds"/>
    <property type="evidence" value="ECO:0007669"/>
    <property type="project" value="TreeGrafter"/>
</dbReference>
<dbReference type="GO" id="GO:0004730">
    <property type="term" value="F:pseudouridylate synthase activity"/>
    <property type="evidence" value="ECO:0007669"/>
    <property type="project" value="TreeGrafter"/>
</dbReference>
<dbReference type="GO" id="GO:0046872">
    <property type="term" value="F:metal ion binding"/>
    <property type="evidence" value="ECO:0007669"/>
    <property type="project" value="UniProtKB-KW"/>
</dbReference>
<dbReference type="InterPro" id="IPR011611">
    <property type="entry name" value="PfkB_dom"/>
</dbReference>
<evidence type="ECO:0000259" key="5">
    <source>
        <dbReference type="Pfam" id="PF00294"/>
    </source>
</evidence>
<evidence type="ECO:0000313" key="7">
    <source>
        <dbReference type="Proteomes" id="UP001054857"/>
    </source>
</evidence>
<keyword evidence="3" id="KW-0418">Kinase</keyword>
<keyword evidence="2" id="KW-0479">Metal-binding</keyword>
<evidence type="ECO:0000256" key="2">
    <source>
        <dbReference type="ARBA" id="ARBA00022723"/>
    </source>
</evidence>
<evidence type="ECO:0000313" key="6">
    <source>
        <dbReference type="EMBL" id="GFR48532.1"/>
    </source>
</evidence>
<feature type="domain" description="Carbohydrate kinase PfkB" evidence="5">
    <location>
        <begin position="629"/>
        <end position="681"/>
    </location>
</feature>
<sequence>TNVTNVYKMADGRLAVLLAHLAPSQHPSSSQPGRQPLPGLGEVPWTIACSGPLVIIGGACLDIQAQPSSVDVHRGTSVPGKVRQVPGGVGRNLAEALSGLLPPHRAAPLFVSLVGDDTAGAALTASLRKLRLDLTHLVTHPGATTPCVSAVLDRTGEVAACVADVGAVEQLLTPGRLAACRQQIQQACMVLAEANLSSEALLYVSRTAALARVPVFLEPVSVPKATRLAPSLPYATFVSPNAAELISLADEVRRSAGLPLLPRPSLPGDPPSLPAFSGSGGGSADHGGSGGDGSGGSNGSGSGAEPAHCHAEAAAAAAAGGGGVMLVGVVPEPVVELLRQLAGFAEAVLSQGTSCVVLTLGSLGSALVNLCDANTAAAAAPRPPLEPIDACSTPHTTATVTASLAIASSSSSCNCPNTHYHHPGSNPGTTACCTCNPSCTSAGVGEQRLPPGMQPTAAPVVPVPVPVHPATSCCVATSCNPHLACQPAPAGADAPCAPLQHANASRLPEGHHRPECTAGATANQDLGHAAAPAAAKDEGDDWVECSSPACYAHCFVEPPPPSKPVQAAQQQQQQHLQPVPVPQVQQQPVQQQQQQQQQLQPMQMRVSPPPAPPLAASPPPHPRHQLVEVTHLRALPAEVASVNGAGDTLVAGMVAALLQQHPPAHALAYGMAAAKRAVESHRNVPELLDFAALRTDADAVLGTMQRHFFPTVL</sequence>
<feature type="domain" description="Carbohydrate kinase PfkB" evidence="5">
    <location>
        <begin position="54"/>
        <end position="247"/>
    </location>
</feature>
<feature type="compositionally biased region" description="Pro residues" evidence="4">
    <location>
        <begin position="261"/>
        <end position="273"/>
    </location>
</feature>
<dbReference type="PANTHER" id="PTHR42909:SF1">
    <property type="entry name" value="CARBOHYDRATE KINASE PFKB DOMAIN-CONTAINING PROTEIN"/>
    <property type="match status" value="1"/>
</dbReference>
<dbReference type="PROSITE" id="PS00584">
    <property type="entry name" value="PFKB_KINASES_2"/>
    <property type="match status" value="1"/>
</dbReference>
<keyword evidence="1" id="KW-0808">Transferase</keyword>
<accession>A0AAD3HPY8</accession>
<feature type="compositionally biased region" description="Gly residues" evidence="4">
    <location>
        <begin position="278"/>
        <end position="302"/>
    </location>
</feature>
<feature type="region of interest" description="Disordered" evidence="4">
    <location>
        <begin position="561"/>
        <end position="621"/>
    </location>
</feature>
<proteinExistence type="predicted"/>
<dbReference type="Gene3D" id="3.40.1190.20">
    <property type="match status" value="2"/>
</dbReference>
<dbReference type="AlphaFoldDB" id="A0AAD3HPY8"/>
<organism evidence="6 7">
    <name type="scientific">Astrephomene gubernaculifera</name>
    <dbReference type="NCBI Taxonomy" id="47775"/>
    <lineage>
        <taxon>Eukaryota</taxon>
        <taxon>Viridiplantae</taxon>
        <taxon>Chlorophyta</taxon>
        <taxon>core chlorophytes</taxon>
        <taxon>Chlorophyceae</taxon>
        <taxon>CS clade</taxon>
        <taxon>Chlamydomonadales</taxon>
        <taxon>Astrephomenaceae</taxon>
        <taxon>Astrephomene</taxon>
    </lineage>
</organism>
<dbReference type="InterPro" id="IPR029056">
    <property type="entry name" value="Ribokinase-like"/>
</dbReference>
<gene>
    <name evidence="6" type="ORF">Agub_g10428</name>
</gene>
<dbReference type="PANTHER" id="PTHR42909">
    <property type="entry name" value="ZGC:136858"/>
    <property type="match status" value="1"/>
</dbReference>
<reference evidence="6 7" key="1">
    <citation type="journal article" date="2021" name="Sci. Rep.">
        <title>Genome sequencing of the multicellular alga Astrephomene provides insights into convergent evolution of germ-soma differentiation.</title>
        <authorList>
            <person name="Yamashita S."/>
            <person name="Yamamoto K."/>
            <person name="Matsuzaki R."/>
            <person name="Suzuki S."/>
            <person name="Yamaguchi H."/>
            <person name="Hirooka S."/>
            <person name="Minakuchi Y."/>
            <person name="Miyagishima S."/>
            <person name="Kawachi M."/>
            <person name="Toyoda A."/>
            <person name="Nozaki H."/>
        </authorList>
    </citation>
    <scope>NUCLEOTIDE SEQUENCE [LARGE SCALE GENOMIC DNA]</scope>
    <source>
        <strain evidence="6 7">NIES-4017</strain>
    </source>
</reference>
<protein>
    <recommendedName>
        <fullName evidence="5">Carbohydrate kinase PfkB domain-containing protein</fullName>
    </recommendedName>
</protein>
<dbReference type="GO" id="GO:0005737">
    <property type="term" value="C:cytoplasm"/>
    <property type="evidence" value="ECO:0007669"/>
    <property type="project" value="TreeGrafter"/>
</dbReference>
<comment type="caution">
    <text evidence="6">The sequence shown here is derived from an EMBL/GenBank/DDBJ whole genome shotgun (WGS) entry which is preliminary data.</text>
</comment>
<feature type="compositionally biased region" description="Low complexity" evidence="4">
    <location>
        <begin position="564"/>
        <end position="603"/>
    </location>
</feature>
<dbReference type="EMBL" id="BMAR01000024">
    <property type="protein sequence ID" value="GFR48532.1"/>
    <property type="molecule type" value="Genomic_DNA"/>
</dbReference>
<dbReference type="Proteomes" id="UP001054857">
    <property type="component" value="Unassembled WGS sequence"/>
</dbReference>
<dbReference type="InterPro" id="IPR002173">
    <property type="entry name" value="Carboh/pur_kinase_PfkB_CS"/>
</dbReference>
<keyword evidence="7" id="KW-1185">Reference proteome</keyword>
<evidence type="ECO:0000256" key="4">
    <source>
        <dbReference type="SAM" id="MobiDB-lite"/>
    </source>
</evidence>
<evidence type="ECO:0000256" key="3">
    <source>
        <dbReference type="ARBA" id="ARBA00022777"/>
    </source>
</evidence>
<feature type="compositionally biased region" description="Pro residues" evidence="4">
    <location>
        <begin position="607"/>
        <end position="620"/>
    </location>
</feature>
<dbReference type="Pfam" id="PF00294">
    <property type="entry name" value="PfkB"/>
    <property type="match status" value="2"/>
</dbReference>